<dbReference type="AlphaFoldDB" id="A0A2K3MWA0"/>
<keyword evidence="1" id="KW-0732">Signal</keyword>
<protein>
    <submittedName>
        <fullName evidence="2">Uncharacterized protein</fullName>
    </submittedName>
</protein>
<dbReference type="EMBL" id="ASHM01013118">
    <property type="protein sequence ID" value="PNX95088.1"/>
    <property type="molecule type" value="Genomic_DNA"/>
</dbReference>
<feature type="chain" id="PRO_5014446735" evidence="1">
    <location>
        <begin position="19"/>
        <end position="55"/>
    </location>
</feature>
<accession>A0A2K3MWA0</accession>
<gene>
    <name evidence="2" type="ORF">L195_g018270</name>
</gene>
<dbReference type="Proteomes" id="UP000236291">
    <property type="component" value="Unassembled WGS sequence"/>
</dbReference>
<feature type="signal peptide" evidence="1">
    <location>
        <begin position="1"/>
        <end position="18"/>
    </location>
</feature>
<evidence type="ECO:0000256" key="1">
    <source>
        <dbReference type="SAM" id="SignalP"/>
    </source>
</evidence>
<comment type="caution">
    <text evidence="2">The sequence shown here is derived from an EMBL/GenBank/DDBJ whole genome shotgun (WGS) entry which is preliminary data.</text>
</comment>
<evidence type="ECO:0000313" key="2">
    <source>
        <dbReference type="EMBL" id="PNX95088.1"/>
    </source>
</evidence>
<proteinExistence type="predicted"/>
<sequence length="55" mass="5628">MGRKLISCCMCIIAGSAAATMLSLNAKELQELGVEGTLGRGNTRKVKGAIEATGC</sequence>
<reference evidence="2 3" key="1">
    <citation type="journal article" date="2014" name="Am. J. Bot.">
        <title>Genome assembly and annotation for red clover (Trifolium pratense; Fabaceae).</title>
        <authorList>
            <person name="Istvanek J."/>
            <person name="Jaros M."/>
            <person name="Krenek A."/>
            <person name="Repkova J."/>
        </authorList>
    </citation>
    <scope>NUCLEOTIDE SEQUENCE [LARGE SCALE GENOMIC DNA]</scope>
    <source>
        <strain evidence="3">cv. Tatra</strain>
        <tissue evidence="2">Young leaves</tissue>
    </source>
</reference>
<reference evidence="2 3" key="2">
    <citation type="journal article" date="2017" name="Front. Plant Sci.">
        <title>Gene Classification and Mining of Molecular Markers Useful in Red Clover (Trifolium pratense) Breeding.</title>
        <authorList>
            <person name="Istvanek J."/>
            <person name="Dluhosova J."/>
            <person name="Dluhos P."/>
            <person name="Patkova L."/>
            <person name="Nedelnik J."/>
            <person name="Repkova J."/>
        </authorList>
    </citation>
    <scope>NUCLEOTIDE SEQUENCE [LARGE SCALE GENOMIC DNA]</scope>
    <source>
        <strain evidence="3">cv. Tatra</strain>
        <tissue evidence="2">Young leaves</tissue>
    </source>
</reference>
<evidence type="ECO:0000313" key="3">
    <source>
        <dbReference type="Proteomes" id="UP000236291"/>
    </source>
</evidence>
<name>A0A2K3MWA0_TRIPR</name>
<organism evidence="2 3">
    <name type="scientific">Trifolium pratense</name>
    <name type="common">Red clover</name>
    <dbReference type="NCBI Taxonomy" id="57577"/>
    <lineage>
        <taxon>Eukaryota</taxon>
        <taxon>Viridiplantae</taxon>
        <taxon>Streptophyta</taxon>
        <taxon>Embryophyta</taxon>
        <taxon>Tracheophyta</taxon>
        <taxon>Spermatophyta</taxon>
        <taxon>Magnoliopsida</taxon>
        <taxon>eudicotyledons</taxon>
        <taxon>Gunneridae</taxon>
        <taxon>Pentapetalae</taxon>
        <taxon>rosids</taxon>
        <taxon>fabids</taxon>
        <taxon>Fabales</taxon>
        <taxon>Fabaceae</taxon>
        <taxon>Papilionoideae</taxon>
        <taxon>50 kb inversion clade</taxon>
        <taxon>NPAAA clade</taxon>
        <taxon>Hologalegina</taxon>
        <taxon>IRL clade</taxon>
        <taxon>Trifolieae</taxon>
        <taxon>Trifolium</taxon>
    </lineage>
</organism>